<dbReference type="RefSeq" id="WP_088258010.1">
    <property type="nucleotide sequence ID" value="NZ_NIDE01000014.1"/>
</dbReference>
<evidence type="ECO:0000313" key="1">
    <source>
        <dbReference type="EMBL" id="OWK38157.1"/>
    </source>
</evidence>
<accession>A0A225DPQ1</accession>
<gene>
    <name evidence="1" type="ORF">FRUB_07277</name>
</gene>
<dbReference type="EMBL" id="NIDE01000014">
    <property type="protein sequence ID" value="OWK38157.1"/>
    <property type="molecule type" value="Genomic_DNA"/>
</dbReference>
<dbReference type="AlphaFoldDB" id="A0A225DPQ1"/>
<sequence length="82" mass="9284">MSTVIIDGATRDKLLAASGEIELRDETGTPIGKFVKYTKIGKYIVEGEWPSDEEIDRRLREGKRYTAEQVEERLRKLGEALG</sequence>
<name>A0A225DPQ1_9BACT</name>
<evidence type="ECO:0000313" key="2">
    <source>
        <dbReference type="Proteomes" id="UP000214646"/>
    </source>
</evidence>
<protein>
    <submittedName>
        <fullName evidence="1">Uncharacterized protein</fullName>
    </submittedName>
</protein>
<dbReference type="Proteomes" id="UP000214646">
    <property type="component" value="Unassembled WGS sequence"/>
</dbReference>
<organism evidence="1 2">
    <name type="scientific">Fimbriiglobus ruber</name>
    <dbReference type="NCBI Taxonomy" id="1908690"/>
    <lineage>
        <taxon>Bacteria</taxon>
        <taxon>Pseudomonadati</taxon>
        <taxon>Planctomycetota</taxon>
        <taxon>Planctomycetia</taxon>
        <taxon>Gemmatales</taxon>
        <taxon>Gemmataceae</taxon>
        <taxon>Fimbriiglobus</taxon>
    </lineage>
</organism>
<proteinExistence type="predicted"/>
<keyword evidence="2" id="KW-1185">Reference proteome</keyword>
<reference evidence="2" key="1">
    <citation type="submission" date="2017-06" db="EMBL/GenBank/DDBJ databases">
        <title>Genome analysis of Fimbriiglobus ruber SP5, the first member of the order Planctomycetales with confirmed chitinolytic capability.</title>
        <authorList>
            <person name="Ravin N.V."/>
            <person name="Rakitin A.L."/>
            <person name="Ivanova A.A."/>
            <person name="Beletsky A.V."/>
            <person name="Kulichevskaya I.S."/>
            <person name="Mardanov A.V."/>
            <person name="Dedysh S.N."/>
        </authorList>
    </citation>
    <scope>NUCLEOTIDE SEQUENCE [LARGE SCALE GENOMIC DNA]</scope>
    <source>
        <strain evidence="2">SP5</strain>
    </source>
</reference>
<comment type="caution">
    <text evidence="1">The sequence shown here is derived from an EMBL/GenBank/DDBJ whole genome shotgun (WGS) entry which is preliminary data.</text>
</comment>